<feature type="compositionally biased region" description="Polar residues" evidence="3">
    <location>
        <begin position="450"/>
        <end position="463"/>
    </location>
</feature>
<dbReference type="SMART" id="SM00364">
    <property type="entry name" value="LRR_BAC"/>
    <property type="match status" value="4"/>
</dbReference>
<keyword evidence="1" id="KW-0433">Leucine-rich repeat</keyword>
<keyword evidence="4" id="KW-0812">Transmembrane</keyword>
<evidence type="ECO:0000256" key="2">
    <source>
        <dbReference type="ARBA" id="ARBA00022737"/>
    </source>
</evidence>
<dbReference type="PANTHER" id="PTHR48051:SF44">
    <property type="entry name" value="LEUCINE RICH REPEATS AND CALPONIN HOMOLOGY DOMAIN CONTAINING 3"/>
    <property type="match status" value="1"/>
</dbReference>
<dbReference type="PANTHER" id="PTHR48051">
    <property type="match status" value="1"/>
</dbReference>
<dbReference type="AlphaFoldDB" id="A0A7J8I1N2"/>
<sequence>MAAAGLVAVATAAEYSGPVASGGNLSGVNCGPSSGTGPGPGPGSWSRSLDRALEEAAITGVLSLSGRKLREFPRGAANHDLTDTTQADLSRNRLSEIPIEACHFVSLENLNLYQNCIRYIPEAILNLQALTFLNISRNQLSTLPVHLCNLPLKVLIASNNKLVSLPEEVGHLRHLTELDVSCNEIQTIPSQIGNLEALRDLNVRRNHLVRLPEELAELPLIRLDFSCNKITTIPVCYRNLRHLQMIALDNNPLQSPPAQICIKGKIHIFKYLNIQACKIAPDLPDYDRRPLGFGSCHEELYSGRPYGALDSGFNSVDSGDKRWSGNEPTDEFSDLPLRVAEITKEQRLRRENQYQENRSSVVVTNGGVEHDLDQIDYIDSCTAEEEEDEVRQPKSLDSDSLSSQFMAYIEQRRISHESSPIKPVPMREFQKTEDMRRYSHQNRVPVEPSSFLSLSPSHNQVSHTDLELHRRREQLVERARREAQLAALQYEEEKIKTKQIQRDAVLDFVKCPFPSRRSQHTDDSALLVSLSGLNQVGCAGTLPHSSAFTPLKNDDRSNAVSSSPATETADSTDPITRQNSRQREEELESIDQLRKHIEYRLKVSLPCDLGAALTDGVVLCHLANHVWPRSVPSIHVPSPAVPKLTMAKCRRNVENFLEACRKIGVPQDNLCSPSDILQLNLSVKRTVETLLSLGAHSEESSFVSLSIQLLGFVAFYCTLMLTLCMLYYWTFPL</sequence>
<accession>A0A7J8I1N2</accession>
<evidence type="ECO:0000313" key="6">
    <source>
        <dbReference type="EMBL" id="KAF6478029.1"/>
    </source>
</evidence>
<dbReference type="Gene3D" id="3.80.10.10">
    <property type="entry name" value="Ribonuclease Inhibitor"/>
    <property type="match status" value="1"/>
</dbReference>
<dbReference type="InterPro" id="IPR003591">
    <property type="entry name" value="Leu-rich_rpt_typical-subtyp"/>
</dbReference>
<dbReference type="PROSITE" id="PS51450">
    <property type="entry name" value="LRR"/>
    <property type="match status" value="1"/>
</dbReference>
<comment type="caution">
    <text evidence="6">The sequence shown here is derived from an EMBL/GenBank/DDBJ whole genome shotgun (WGS) entry which is preliminary data.</text>
</comment>
<reference evidence="6 7" key="1">
    <citation type="journal article" date="2020" name="Nature">
        <title>Six reference-quality genomes reveal evolution of bat adaptations.</title>
        <authorList>
            <person name="Jebb D."/>
            <person name="Huang Z."/>
            <person name="Pippel M."/>
            <person name="Hughes G.M."/>
            <person name="Lavrichenko K."/>
            <person name="Devanna P."/>
            <person name="Winkler S."/>
            <person name="Jermiin L.S."/>
            <person name="Skirmuntt E.C."/>
            <person name="Katzourakis A."/>
            <person name="Burkitt-Gray L."/>
            <person name="Ray D.A."/>
            <person name="Sullivan K.A.M."/>
            <person name="Roscito J.G."/>
            <person name="Kirilenko B.M."/>
            <person name="Davalos L.M."/>
            <person name="Corthals A.P."/>
            <person name="Power M.L."/>
            <person name="Jones G."/>
            <person name="Ransome R.D."/>
            <person name="Dechmann D.K.N."/>
            <person name="Locatelli A.G."/>
            <person name="Puechmaille S.J."/>
            <person name="Fedrigo O."/>
            <person name="Jarvis E.D."/>
            <person name="Hiller M."/>
            <person name="Vernes S.C."/>
            <person name="Myers E.W."/>
            <person name="Teeling E.C."/>
        </authorList>
    </citation>
    <scope>NUCLEOTIDE SEQUENCE [LARGE SCALE GENOMIC DNA]</scope>
    <source>
        <strain evidence="6">MMolMol1</strain>
        <tissue evidence="6">Muscle</tissue>
    </source>
</reference>
<protein>
    <submittedName>
        <fullName evidence="6">Leucine rich repeats and calponin homology domain containing 3</fullName>
    </submittedName>
</protein>
<dbReference type="InterPro" id="IPR001715">
    <property type="entry name" value="CH_dom"/>
</dbReference>
<feature type="domain" description="Calponin-homology (CH)" evidence="5">
    <location>
        <begin position="583"/>
        <end position="698"/>
    </location>
</feature>
<dbReference type="InterPro" id="IPR001611">
    <property type="entry name" value="Leu-rich_rpt"/>
</dbReference>
<evidence type="ECO:0000256" key="3">
    <source>
        <dbReference type="SAM" id="MobiDB-lite"/>
    </source>
</evidence>
<dbReference type="InterPro" id="IPR032675">
    <property type="entry name" value="LRR_dom_sf"/>
</dbReference>
<dbReference type="GO" id="GO:0005737">
    <property type="term" value="C:cytoplasm"/>
    <property type="evidence" value="ECO:0007669"/>
    <property type="project" value="TreeGrafter"/>
</dbReference>
<evidence type="ECO:0000256" key="4">
    <source>
        <dbReference type="SAM" id="Phobius"/>
    </source>
</evidence>
<keyword evidence="4" id="KW-0472">Membrane</keyword>
<keyword evidence="4" id="KW-1133">Transmembrane helix</keyword>
<proteinExistence type="predicted"/>
<dbReference type="Gene3D" id="1.10.418.10">
    <property type="entry name" value="Calponin-like domain"/>
    <property type="match status" value="1"/>
</dbReference>
<feature type="compositionally biased region" description="Polar residues" evidence="3">
    <location>
        <begin position="558"/>
        <end position="579"/>
    </location>
</feature>
<dbReference type="FunFam" id="1.10.418.10:FF:000021">
    <property type="entry name" value="Leucine-rich repeat and calponin homology domain-containing protein 1 isoform 3"/>
    <property type="match status" value="1"/>
</dbReference>
<dbReference type="Pfam" id="PF00307">
    <property type="entry name" value="CH"/>
    <property type="match status" value="1"/>
</dbReference>
<dbReference type="SMART" id="SM00369">
    <property type="entry name" value="LRR_TYP"/>
    <property type="match status" value="5"/>
</dbReference>
<feature type="transmembrane region" description="Helical" evidence="4">
    <location>
        <begin position="709"/>
        <end position="729"/>
    </location>
</feature>
<dbReference type="InterPro" id="IPR036872">
    <property type="entry name" value="CH_dom_sf"/>
</dbReference>
<dbReference type="PROSITE" id="PS50021">
    <property type="entry name" value="CH"/>
    <property type="match status" value="1"/>
</dbReference>
<dbReference type="Pfam" id="PF13855">
    <property type="entry name" value="LRR_8"/>
    <property type="match status" value="2"/>
</dbReference>
<keyword evidence="2" id="KW-0677">Repeat</keyword>
<name>A0A7J8I1N2_MOLMO</name>
<evidence type="ECO:0000259" key="5">
    <source>
        <dbReference type="PROSITE" id="PS50021"/>
    </source>
</evidence>
<dbReference type="SUPFAM" id="SSF47576">
    <property type="entry name" value="Calponin-homology domain, CH-domain"/>
    <property type="match status" value="1"/>
</dbReference>
<dbReference type="SMART" id="SM00033">
    <property type="entry name" value="CH"/>
    <property type="match status" value="1"/>
</dbReference>
<dbReference type="Proteomes" id="UP000550707">
    <property type="component" value="Unassembled WGS sequence"/>
</dbReference>
<feature type="region of interest" description="Disordered" evidence="3">
    <location>
        <begin position="447"/>
        <end position="466"/>
    </location>
</feature>
<dbReference type="InterPro" id="IPR050216">
    <property type="entry name" value="LRR_domain-containing"/>
</dbReference>
<dbReference type="FunFam" id="3.80.10.10:FF:000007">
    <property type="entry name" value="Leucine-rich repeat and calponin homology domain-containing protein 1 isoform 3"/>
    <property type="match status" value="1"/>
</dbReference>
<feature type="region of interest" description="Disordered" evidence="3">
    <location>
        <begin position="547"/>
        <end position="586"/>
    </location>
</feature>
<evidence type="ECO:0000313" key="7">
    <source>
        <dbReference type="Proteomes" id="UP000550707"/>
    </source>
</evidence>
<gene>
    <name evidence="6" type="ORF">HJG59_011576</name>
</gene>
<organism evidence="6 7">
    <name type="scientific">Molossus molossus</name>
    <name type="common">Pallas' mastiff bat</name>
    <name type="synonym">Vespertilio molossus</name>
    <dbReference type="NCBI Taxonomy" id="27622"/>
    <lineage>
        <taxon>Eukaryota</taxon>
        <taxon>Metazoa</taxon>
        <taxon>Chordata</taxon>
        <taxon>Craniata</taxon>
        <taxon>Vertebrata</taxon>
        <taxon>Euteleostomi</taxon>
        <taxon>Mammalia</taxon>
        <taxon>Eutheria</taxon>
        <taxon>Laurasiatheria</taxon>
        <taxon>Chiroptera</taxon>
        <taxon>Yangochiroptera</taxon>
        <taxon>Molossidae</taxon>
        <taxon>Molossus</taxon>
    </lineage>
</organism>
<dbReference type="EMBL" id="JACASF010000005">
    <property type="protein sequence ID" value="KAF6478029.1"/>
    <property type="molecule type" value="Genomic_DNA"/>
</dbReference>
<dbReference type="SUPFAM" id="SSF52058">
    <property type="entry name" value="L domain-like"/>
    <property type="match status" value="1"/>
</dbReference>
<keyword evidence="7" id="KW-1185">Reference proteome</keyword>
<evidence type="ECO:0000256" key="1">
    <source>
        <dbReference type="ARBA" id="ARBA00022614"/>
    </source>
</evidence>